<proteinExistence type="predicted"/>
<feature type="chain" id="PRO_5045466112" evidence="1">
    <location>
        <begin position="29"/>
        <end position="161"/>
    </location>
</feature>
<dbReference type="InterPro" id="IPR003795">
    <property type="entry name" value="DUF192"/>
</dbReference>
<dbReference type="Pfam" id="PF02643">
    <property type="entry name" value="DUF192"/>
    <property type="match status" value="1"/>
</dbReference>
<dbReference type="Proteomes" id="UP001209803">
    <property type="component" value="Chromosome"/>
</dbReference>
<evidence type="ECO:0000256" key="1">
    <source>
        <dbReference type="SAM" id="SignalP"/>
    </source>
</evidence>
<evidence type="ECO:0000313" key="3">
    <source>
        <dbReference type="Proteomes" id="UP001209803"/>
    </source>
</evidence>
<dbReference type="PANTHER" id="PTHR37953:SF1">
    <property type="entry name" value="UPF0127 PROTEIN MJ1496"/>
    <property type="match status" value="1"/>
</dbReference>
<sequence length="161" mass="17516">MISHTVAHSVVLSFLLLFTATGLSPATAQDEVAPLPTETLVVRSGDKEHTFTVEVASTDRQRARGLMFREEMATDHGMLFVFEGEGDRFFWMKNTPLPLDIIYIDAKGWIVSIAADTTPFSEAVIPSREPAKYVLELNAGISAELGLEPGDGVSSPSMMAE</sequence>
<keyword evidence="3" id="KW-1185">Reference proteome</keyword>
<organism evidence="2 3">
    <name type="scientific">Roseibium porphyridii</name>
    <dbReference type="NCBI Taxonomy" id="2866279"/>
    <lineage>
        <taxon>Bacteria</taxon>
        <taxon>Pseudomonadati</taxon>
        <taxon>Pseudomonadota</taxon>
        <taxon>Alphaproteobacteria</taxon>
        <taxon>Hyphomicrobiales</taxon>
        <taxon>Stappiaceae</taxon>
        <taxon>Roseibium</taxon>
    </lineage>
</organism>
<feature type="signal peptide" evidence="1">
    <location>
        <begin position="1"/>
        <end position="28"/>
    </location>
</feature>
<evidence type="ECO:0000313" key="2">
    <source>
        <dbReference type="EMBL" id="WFE87767.1"/>
    </source>
</evidence>
<accession>A0ABY8F186</accession>
<name>A0ABY8F186_9HYPH</name>
<dbReference type="Gene3D" id="2.60.120.1140">
    <property type="entry name" value="Protein of unknown function DUF192"/>
    <property type="match status" value="1"/>
</dbReference>
<dbReference type="EMBL" id="CP120863">
    <property type="protein sequence ID" value="WFE87767.1"/>
    <property type="molecule type" value="Genomic_DNA"/>
</dbReference>
<dbReference type="InterPro" id="IPR038695">
    <property type="entry name" value="Saro_0823-like_sf"/>
</dbReference>
<reference evidence="2 3" key="1">
    <citation type="submission" date="2023-03" db="EMBL/GenBank/DDBJ databases">
        <title>Roseibium porphyridii sp. nov. and Roseibium rhodosorbium sp. nov. isolated from marine algae, Porphyridium cruentum and Rhodosorus marinus, respectively.</title>
        <authorList>
            <person name="Lee M.W."/>
            <person name="Choi B.J."/>
            <person name="Lee J.K."/>
            <person name="Choi D.G."/>
            <person name="Baek J.H."/>
            <person name="Bayburt H."/>
            <person name="Kim J.M."/>
            <person name="Han D.M."/>
            <person name="Kim K.H."/>
            <person name="Jeon C.O."/>
        </authorList>
    </citation>
    <scope>NUCLEOTIDE SEQUENCE [LARGE SCALE GENOMIC DNA]</scope>
    <source>
        <strain evidence="2 3">KMA01</strain>
    </source>
</reference>
<dbReference type="RefSeq" id="WP_265681507.1">
    <property type="nucleotide sequence ID" value="NZ_CP120863.1"/>
</dbReference>
<gene>
    <name evidence="2" type="ORF">K1718_16550</name>
</gene>
<dbReference type="PANTHER" id="PTHR37953">
    <property type="entry name" value="UPF0127 PROTEIN MJ1496"/>
    <property type="match status" value="1"/>
</dbReference>
<protein>
    <submittedName>
        <fullName evidence="2">DUF192 domain-containing protein</fullName>
    </submittedName>
</protein>
<keyword evidence="1" id="KW-0732">Signal</keyword>